<gene>
    <name evidence="2" type="ORF">CERSUDRAFT_82433</name>
</gene>
<dbReference type="AlphaFoldDB" id="M2RI77"/>
<proteinExistence type="predicted"/>
<evidence type="ECO:0000313" key="3">
    <source>
        <dbReference type="Proteomes" id="UP000016930"/>
    </source>
</evidence>
<dbReference type="EMBL" id="KB445795">
    <property type="protein sequence ID" value="EMD38187.1"/>
    <property type="molecule type" value="Genomic_DNA"/>
</dbReference>
<name>M2RI77_CERS8</name>
<sequence>MRAHGGGCQWRSTCASLFHLSPFFDIRNKLGPANFPRPSSTAHADPPQDHLLLEPP</sequence>
<dbReference type="HOGENOM" id="CLU_3014015_0_0_1"/>
<dbReference type="Proteomes" id="UP000016930">
    <property type="component" value="Unassembled WGS sequence"/>
</dbReference>
<protein>
    <submittedName>
        <fullName evidence="2">Uncharacterized protein</fullName>
    </submittedName>
</protein>
<reference evidence="2 3" key="1">
    <citation type="journal article" date="2012" name="Proc. Natl. Acad. Sci. U.S.A.">
        <title>Comparative genomics of Ceriporiopsis subvermispora and Phanerochaete chrysosporium provide insight into selective ligninolysis.</title>
        <authorList>
            <person name="Fernandez-Fueyo E."/>
            <person name="Ruiz-Duenas F.J."/>
            <person name="Ferreira P."/>
            <person name="Floudas D."/>
            <person name="Hibbett D.S."/>
            <person name="Canessa P."/>
            <person name="Larrondo L.F."/>
            <person name="James T.Y."/>
            <person name="Seelenfreund D."/>
            <person name="Lobos S."/>
            <person name="Polanco R."/>
            <person name="Tello M."/>
            <person name="Honda Y."/>
            <person name="Watanabe T."/>
            <person name="Watanabe T."/>
            <person name="Ryu J.S."/>
            <person name="Kubicek C.P."/>
            <person name="Schmoll M."/>
            <person name="Gaskell J."/>
            <person name="Hammel K.E."/>
            <person name="St John F.J."/>
            <person name="Vanden Wymelenberg A."/>
            <person name="Sabat G."/>
            <person name="Splinter BonDurant S."/>
            <person name="Syed K."/>
            <person name="Yadav J.S."/>
            <person name="Doddapaneni H."/>
            <person name="Subramanian V."/>
            <person name="Lavin J.L."/>
            <person name="Oguiza J.A."/>
            <person name="Perez G."/>
            <person name="Pisabarro A.G."/>
            <person name="Ramirez L."/>
            <person name="Santoyo F."/>
            <person name="Master E."/>
            <person name="Coutinho P.M."/>
            <person name="Henrissat B."/>
            <person name="Lombard V."/>
            <person name="Magnuson J.K."/>
            <person name="Kuees U."/>
            <person name="Hori C."/>
            <person name="Igarashi K."/>
            <person name="Samejima M."/>
            <person name="Held B.W."/>
            <person name="Barry K.W."/>
            <person name="LaButti K.M."/>
            <person name="Lapidus A."/>
            <person name="Lindquist E.A."/>
            <person name="Lucas S.M."/>
            <person name="Riley R."/>
            <person name="Salamov A.A."/>
            <person name="Hoffmeister D."/>
            <person name="Schwenk D."/>
            <person name="Hadar Y."/>
            <person name="Yarden O."/>
            <person name="de Vries R.P."/>
            <person name="Wiebenga A."/>
            <person name="Stenlid J."/>
            <person name="Eastwood D."/>
            <person name="Grigoriev I.V."/>
            <person name="Berka R.M."/>
            <person name="Blanchette R.A."/>
            <person name="Kersten P."/>
            <person name="Martinez A.T."/>
            <person name="Vicuna R."/>
            <person name="Cullen D."/>
        </authorList>
    </citation>
    <scope>NUCLEOTIDE SEQUENCE [LARGE SCALE GENOMIC DNA]</scope>
    <source>
        <strain evidence="2 3">B</strain>
    </source>
</reference>
<feature type="compositionally biased region" description="Basic and acidic residues" evidence="1">
    <location>
        <begin position="46"/>
        <end position="56"/>
    </location>
</feature>
<feature type="region of interest" description="Disordered" evidence="1">
    <location>
        <begin position="34"/>
        <end position="56"/>
    </location>
</feature>
<evidence type="ECO:0000313" key="2">
    <source>
        <dbReference type="EMBL" id="EMD38187.1"/>
    </source>
</evidence>
<keyword evidence="3" id="KW-1185">Reference proteome</keyword>
<evidence type="ECO:0000256" key="1">
    <source>
        <dbReference type="SAM" id="MobiDB-lite"/>
    </source>
</evidence>
<organism evidence="2 3">
    <name type="scientific">Ceriporiopsis subvermispora (strain B)</name>
    <name type="common">White-rot fungus</name>
    <name type="synonym">Gelatoporia subvermispora</name>
    <dbReference type="NCBI Taxonomy" id="914234"/>
    <lineage>
        <taxon>Eukaryota</taxon>
        <taxon>Fungi</taxon>
        <taxon>Dikarya</taxon>
        <taxon>Basidiomycota</taxon>
        <taxon>Agaricomycotina</taxon>
        <taxon>Agaricomycetes</taxon>
        <taxon>Polyporales</taxon>
        <taxon>Gelatoporiaceae</taxon>
        <taxon>Gelatoporia</taxon>
    </lineage>
</organism>
<accession>M2RI77</accession>